<proteinExistence type="predicted"/>
<name>A0ABS5SDJ0_9BACT</name>
<evidence type="ECO:0000313" key="2">
    <source>
        <dbReference type="EMBL" id="MBT0653437.1"/>
    </source>
</evidence>
<dbReference type="InterPro" id="IPR007433">
    <property type="entry name" value="DUF481"/>
</dbReference>
<evidence type="ECO:0000256" key="1">
    <source>
        <dbReference type="SAM" id="SignalP"/>
    </source>
</evidence>
<protein>
    <submittedName>
        <fullName evidence="2">DUF481 domain-containing protein</fullName>
    </submittedName>
</protein>
<dbReference type="Pfam" id="PF04338">
    <property type="entry name" value="DUF481"/>
    <property type="match status" value="1"/>
</dbReference>
<keyword evidence="3" id="KW-1185">Reference proteome</keyword>
<sequence length="340" mass="38294">MSLPAFNKRIFWYVLLWLLLPALSAEADEVRMKNGDRLTGEIVRMEKELLVFRTSYAEEKLSIAWKEVGCIVSDRNLPVEFKGNEFLIGRINCPETGKIQVESVVLGKSQPVPLVQLLAVNPSTYSGVFNLGGSFNNGNTDTRGVNIATQFQVRTHKHRFTVGAKYNYAEANGAATARNSSGSLKYDFFTTEKIYSYAQSLTEQDTFANLNLRNTEGLGLGYQFFDSRPLSLFVEAGISYFNEDVKTGEDKRDAAGRWSAGLDWEAVPKRLKLFHRQEGYYSFSVGSVVLRAEQGFRMPLRDSIAANFEVDYRFNSSPEAGKKTSDLSLILGLTYEYAYW</sequence>
<organism evidence="2 3">
    <name type="scientific">Geomobilimonas luticola</name>
    <dbReference type="NCBI Taxonomy" id="1114878"/>
    <lineage>
        <taxon>Bacteria</taxon>
        <taxon>Pseudomonadati</taxon>
        <taxon>Thermodesulfobacteriota</taxon>
        <taxon>Desulfuromonadia</taxon>
        <taxon>Geobacterales</taxon>
        <taxon>Geobacteraceae</taxon>
        <taxon>Geomobilimonas</taxon>
    </lineage>
</organism>
<dbReference type="Proteomes" id="UP000756860">
    <property type="component" value="Unassembled WGS sequence"/>
</dbReference>
<accession>A0ABS5SDJ0</accession>
<reference evidence="2 3" key="1">
    <citation type="submission" date="2021-05" db="EMBL/GenBank/DDBJ databases">
        <title>The draft genome of Geobacter luticola JCM 17780.</title>
        <authorList>
            <person name="Xu Z."/>
            <person name="Masuda Y."/>
            <person name="Itoh H."/>
            <person name="Senoo K."/>
        </authorList>
    </citation>
    <scope>NUCLEOTIDE SEQUENCE [LARGE SCALE GENOMIC DNA]</scope>
    <source>
        <strain evidence="2 3">JCM 17780</strain>
    </source>
</reference>
<keyword evidence="1" id="KW-0732">Signal</keyword>
<gene>
    <name evidence="2" type="ORF">KI810_10255</name>
</gene>
<feature type="signal peptide" evidence="1">
    <location>
        <begin position="1"/>
        <end position="27"/>
    </location>
</feature>
<evidence type="ECO:0000313" key="3">
    <source>
        <dbReference type="Proteomes" id="UP000756860"/>
    </source>
</evidence>
<dbReference type="RefSeq" id="WP_214175433.1">
    <property type="nucleotide sequence ID" value="NZ_JAHCVK010000003.1"/>
</dbReference>
<dbReference type="EMBL" id="JAHCVK010000003">
    <property type="protein sequence ID" value="MBT0653437.1"/>
    <property type="molecule type" value="Genomic_DNA"/>
</dbReference>
<comment type="caution">
    <text evidence="2">The sequence shown here is derived from an EMBL/GenBank/DDBJ whole genome shotgun (WGS) entry which is preliminary data.</text>
</comment>
<feature type="chain" id="PRO_5046783249" evidence="1">
    <location>
        <begin position="28"/>
        <end position="340"/>
    </location>
</feature>